<keyword evidence="2" id="KW-1185">Reference proteome</keyword>
<sequence>MPTTFGIIAEGPTDQTVIQNILIGVFNNEDLNTNIRFIQPAFDKTTYAANSGGWTNVFEYIKSDRLIQAFEHNDYIIIQVDSDVCDQVHFDVRKTDVNGLKLSGEILIQKIIDRFHQLILEYHGEEKLVQMLPRLVFAICVQELECWLLPIYYTDKKASTTNNCVHRLNEKLDKHFIDKSNKSGMTHAYYKISKPYQKHKNIIAKYQLQPSLQHFVNQLLQIQA</sequence>
<name>A0A327Q2L4_9BACT</name>
<comment type="caution">
    <text evidence="1">The sequence shown here is derived from an EMBL/GenBank/DDBJ whole genome shotgun (WGS) entry which is preliminary data.</text>
</comment>
<gene>
    <name evidence="1" type="ORF">LX64_05113</name>
</gene>
<organism evidence="1 2">
    <name type="scientific">Chitinophaga skermanii</name>
    <dbReference type="NCBI Taxonomy" id="331697"/>
    <lineage>
        <taxon>Bacteria</taxon>
        <taxon>Pseudomonadati</taxon>
        <taxon>Bacteroidota</taxon>
        <taxon>Chitinophagia</taxon>
        <taxon>Chitinophagales</taxon>
        <taxon>Chitinophagaceae</taxon>
        <taxon>Chitinophaga</taxon>
    </lineage>
</organism>
<accession>A0A327Q2L4</accession>
<evidence type="ECO:0008006" key="3">
    <source>
        <dbReference type="Google" id="ProtNLM"/>
    </source>
</evidence>
<dbReference type="OrthoDB" id="800002at2"/>
<reference evidence="1 2" key="1">
    <citation type="submission" date="2018-06" db="EMBL/GenBank/DDBJ databases">
        <title>Genomic Encyclopedia of Archaeal and Bacterial Type Strains, Phase II (KMG-II): from individual species to whole genera.</title>
        <authorList>
            <person name="Goeker M."/>
        </authorList>
    </citation>
    <scope>NUCLEOTIDE SEQUENCE [LARGE SCALE GENOMIC DNA]</scope>
    <source>
        <strain evidence="1 2">DSM 23857</strain>
    </source>
</reference>
<evidence type="ECO:0000313" key="1">
    <source>
        <dbReference type="EMBL" id="RAI97442.1"/>
    </source>
</evidence>
<protein>
    <recommendedName>
        <fullName evidence="3">RloB-like protein</fullName>
    </recommendedName>
</protein>
<dbReference type="Proteomes" id="UP000249547">
    <property type="component" value="Unassembled WGS sequence"/>
</dbReference>
<proteinExistence type="predicted"/>
<dbReference type="AlphaFoldDB" id="A0A327Q2L4"/>
<dbReference type="EMBL" id="QLLL01000016">
    <property type="protein sequence ID" value="RAI97442.1"/>
    <property type="molecule type" value="Genomic_DNA"/>
</dbReference>
<dbReference type="RefSeq" id="WP_111600485.1">
    <property type="nucleotide sequence ID" value="NZ_QLLL01000016.1"/>
</dbReference>
<evidence type="ECO:0000313" key="2">
    <source>
        <dbReference type="Proteomes" id="UP000249547"/>
    </source>
</evidence>